<gene>
    <name evidence="2" type="ORF">NPIL_88511</name>
</gene>
<evidence type="ECO:0000256" key="1">
    <source>
        <dbReference type="SAM" id="MobiDB-lite"/>
    </source>
</evidence>
<evidence type="ECO:0000313" key="3">
    <source>
        <dbReference type="Proteomes" id="UP000887013"/>
    </source>
</evidence>
<comment type="caution">
    <text evidence="2">The sequence shown here is derived from an EMBL/GenBank/DDBJ whole genome shotgun (WGS) entry which is preliminary data.</text>
</comment>
<keyword evidence="3" id="KW-1185">Reference proteome</keyword>
<dbReference type="AlphaFoldDB" id="A0A8X6UKU0"/>
<feature type="compositionally biased region" description="Basic and acidic residues" evidence="1">
    <location>
        <begin position="30"/>
        <end position="40"/>
    </location>
</feature>
<feature type="compositionally biased region" description="Polar residues" evidence="1">
    <location>
        <begin position="43"/>
        <end position="56"/>
    </location>
</feature>
<accession>A0A8X6UKU0</accession>
<name>A0A8X6UKU0_NEPPI</name>
<protein>
    <submittedName>
        <fullName evidence="2">Uncharacterized protein</fullName>
    </submittedName>
</protein>
<organism evidence="2 3">
    <name type="scientific">Nephila pilipes</name>
    <name type="common">Giant wood spider</name>
    <name type="synonym">Nephila maculata</name>
    <dbReference type="NCBI Taxonomy" id="299642"/>
    <lineage>
        <taxon>Eukaryota</taxon>
        <taxon>Metazoa</taxon>
        <taxon>Ecdysozoa</taxon>
        <taxon>Arthropoda</taxon>
        <taxon>Chelicerata</taxon>
        <taxon>Arachnida</taxon>
        <taxon>Araneae</taxon>
        <taxon>Araneomorphae</taxon>
        <taxon>Entelegynae</taxon>
        <taxon>Araneoidea</taxon>
        <taxon>Nephilidae</taxon>
        <taxon>Nephila</taxon>
    </lineage>
</organism>
<sequence length="100" mass="11035">MLVLYLNNDNCGEALFRAKCNTFARKSRHARLDQPEDEPKPTSAAQNPPEGSQSDEGGQKIHGSTLPTALIHISARNGSRKIPDNTRLAPETFFKAYLRG</sequence>
<proteinExistence type="predicted"/>
<dbReference type="EMBL" id="BMAW01081477">
    <property type="protein sequence ID" value="GFU24678.1"/>
    <property type="molecule type" value="Genomic_DNA"/>
</dbReference>
<dbReference type="Proteomes" id="UP000887013">
    <property type="component" value="Unassembled WGS sequence"/>
</dbReference>
<feature type="region of interest" description="Disordered" evidence="1">
    <location>
        <begin position="26"/>
        <end position="68"/>
    </location>
</feature>
<reference evidence="2" key="1">
    <citation type="submission" date="2020-08" db="EMBL/GenBank/DDBJ databases">
        <title>Multicomponent nature underlies the extraordinary mechanical properties of spider dragline silk.</title>
        <authorList>
            <person name="Kono N."/>
            <person name="Nakamura H."/>
            <person name="Mori M."/>
            <person name="Yoshida Y."/>
            <person name="Ohtoshi R."/>
            <person name="Malay A.D."/>
            <person name="Moran D.A.P."/>
            <person name="Tomita M."/>
            <person name="Numata K."/>
            <person name="Arakawa K."/>
        </authorList>
    </citation>
    <scope>NUCLEOTIDE SEQUENCE</scope>
</reference>
<evidence type="ECO:0000313" key="2">
    <source>
        <dbReference type="EMBL" id="GFU24678.1"/>
    </source>
</evidence>